<evidence type="ECO:0000256" key="2">
    <source>
        <dbReference type="SAM" id="SignalP"/>
    </source>
</evidence>
<keyword evidence="1" id="KW-1133">Transmembrane helix</keyword>
<name>A0A2P2IYS8_RHIMU</name>
<proteinExistence type="predicted"/>
<dbReference type="EMBL" id="GGEC01005889">
    <property type="protein sequence ID" value="MBW86372.1"/>
    <property type="molecule type" value="Transcribed_RNA"/>
</dbReference>
<keyword evidence="1" id="KW-0812">Transmembrane</keyword>
<evidence type="ECO:0000313" key="3">
    <source>
        <dbReference type="EMBL" id="MBW86372.1"/>
    </source>
</evidence>
<sequence>MMNFKCRHALSPWFFMLFLLMVSGPLDFVAQNYRQFYFSHTSAHLINAAIKASIPFSICITQAFFFFVIFAGIVK</sequence>
<protein>
    <submittedName>
        <fullName evidence="3">Uncharacterized protein</fullName>
    </submittedName>
</protein>
<dbReference type="EMBL" id="GGEC01005890">
    <property type="protein sequence ID" value="MBW86373.1"/>
    <property type="molecule type" value="Transcribed_RNA"/>
</dbReference>
<keyword evidence="2" id="KW-0732">Signal</keyword>
<feature type="signal peptide" evidence="2">
    <location>
        <begin position="1"/>
        <end position="25"/>
    </location>
</feature>
<keyword evidence="1" id="KW-0472">Membrane</keyword>
<evidence type="ECO:0000256" key="1">
    <source>
        <dbReference type="SAM" id="Phobius"/>
    </source>
</evidence>
<feature type="transmembrane region" description="Helical" evidence="1">
    <location>
        <begin position="52"/>
        <end position="74"/>
    </location>
</feature>
<organism evidence="3">
    <name type="scientific">Rhizophora mucronata</name>
    <name type="common">Asiatic mangrove</name>
    <dbReference type="NCBI Taxonomy" id="61149"/>
    <lineage>
        <taxon>Eukaryota</taxon>
        <taxon>Viridiplantae</taxon>
        <taxon>Streptophyta</taxon>
        <taxon>Embryophyta</taxon>
        <taxon>Tracheophyta</taxon>
        <taxon>Spermatophyta</taxon>
        <taxon>Magnoliopsida</taxon>
        <taxon>eudicotyledons</taxon>
        <taxon>Gunneridae</taxon>
        <taxon>Pentapetalae</taxon>
        <taxon>rosids</taxon>
        <taxon>fabids</taxon>
        <taxon>Malpighiales</taxon>
        <taxon>Rhizophoraceae</taxon>
        <taxon>Rhizophora</taxon>
    </lineage>
</organism>
<feature type="chain" id="PRO_5015084962" evidence="2">
    <location>
        <begin position="26"/>
        <end position="75"/>
    </location>
</feature>
<dbReference type="AlphaFoldDB" id="A0A2P2IYS8"/>
<accession>A0A2P2IYS8</accession>
<reference evidence="3" key="1">
    <citation type="submission" date="2018-02" db="EMBL/GenBank/DDBJ databases">
        <title>Rhizophora mucronata_Transcriptome.</title>
        <authorList>
            <person name="Meera S.P."/>
            <person name="Sreeshan A."/>
            <person name="Augustine A."/>
        </authorList>
    </citation>
    <scope>NUCLEOTIDE SEQUENCE</scope>
    <source>
        <tissue evidence="3">Leaf</tissue>
    </source>
</reference>